<accession>A0A1I8HTV9</accession>
<dbReference type="PANTHER" id="PTHR11188:SF176">
    <property type="entry name" value="ARRESTIN DOMAIN-CONTAINING PROTEIN 1"/>
    <property type="match status" value="1"/>
</dbReference>
<comment type="similarity">
    <text evidence="1">Belongs to the arrestin family.</text>
</comment>
<dbReference type="Pfam" id="PF02752">
    <property type="entry name" value="Arrestin_C"/>
    <property type="match status" value="1"/>
</dbReference>
<evidence type="ECO:0000313" key="4">
    <source>
        <dbReference type="Proteomes" id="UP000095280"/>
    </source>
</evidence>
<evidence type="ECO:0000259" key="2">
    <source>
        <dbReference type="Pfam" id="PF00339"/>
    </source>
</evidence>
<sequence>MKVQVFDIIFDDADVNLNAVYRPGQFIKFAIHLNLLEPTKCKAVYVRLFGDSSVHWTEQVQSGGDDSSETVHYSSQEKYIDETVYIYNNHHPAGEFIYPVSFQLPPTAPASFESSIGNIRYYIQARMDRSWNKSNMAKKFFTVIRDFDLNFCRPEEIGPYNATGEFNVTCNACICFNCSSCYGKVLVRVELPKKAFVPGEHVHVTGEISNFSKTALQSVKLEIYQHCIYMTPSKSRVDCRVVSELQLDRIQRGHSMQLNHVL</sequence>
<evidence type="ECO:0000256" key="1">
    <source>
        <dbReference type="ARBA" id="ARBA00005298"/>
    </source>
</evidence>
<proteinExistence type="inferred from homology"/>
<keyword evidence="4" id="KW-1185">Reference proteome</keyword>
<reference evidence="5" key="1">
    <citation type="submission" date="2016-11" db="UniProtKB">
        <authorList>
            <consortium name="WormBaseParasite"/>
        </authorList>
    </citation>
    <scope>IDENTIFICATION</scope>
</reference>
<dbReference type="PANTHER" id="PTHR11188">
    <property type="entry name" value="ARRESTIN DOMAIN CONTAINING PROTEIN"/>
    <property type="match status" value="1"/>
</dbReference>
<dbReference type="SUPFAM" id="SSF81296">
    <property type="entry name" value="E set domains"/>
    <property type="match status" value="2"/>
</dbReference>
<evidence type="ECO:0000313" key="5">
    <source>
        <dbReference type="WBParaSite" id="maker-uti_cns_0007770-snap-gene-0.7-mRNA-1"/>
    </source>
</evidence>
<dbReference type="InterPro" id="IPR014752">
    <property type="entry name" value="Arrestin-like_C"/>
</dbReference>
<feature type="domain" description="Arrestin-like N-terminal" evidence="2">
    <location>
        <begin position="8"/>
        <end position="150"/>
    </location>
</feature>
<dbReference type="InterPro" id="IPR011021">
    <property type="entry name" value="Arrestin-like_N"/>
</dbReference>
<dbReference type="Proteomes" id="UP000095280">
    <property type="component" value="Unplaced"/>
</dbReference>
<name>A0A1I8HTV9_9PLAT</name>
<protein>
    <submittedName>
        <fullName evidence="5">Arrestin_C domain-containing protein</fullName>
    </submittedName>
</protein>
<feature type="domain" description="Arrestin C-terminal-like" evidence="3">
    <location>
        <begin position="183"/>
        <end position="259"/>
    </location>
</feature>
<dbReference type="GO" id="GO:0005737">
    <property type="term" value="C:cytoplasm"/>
    <property type="evidence" value="ECO:0007669"/>
    <property type="project" value="TreeGrafter"/>
</dbReference>
<dbReference type="Gene3D" id="2.60.40.640">
    <property type="match status" value="2"/>
</dbReference>
<dbReference type="InterPro" id="IPR014756">
    <property type="entry name" value="Ig_E-set"/>
</dbReference>
<organism evidence="4 5">
    <name type="scientific">Macrostomum lignano</name>
    <dbReference type="NCBI Taxonomy" id="282301"/>
    <lineage>
        <taxon>Eukaryota</taxon>
        <taxon>Metazoa</taxon>
        <taxon>Spiralia</taxon>
        <taxon>Lophotrochozoa</taxon>
        <taxon>Platyhelminthes</taxon>
        <taxon>Rhabditophora</taxon>
        <taxon>Macrostomorpha</taxon>
        <taxon>Macrostomida</taxon>
        <taxon>Macrostomidae</taxon>
        <taxon>Macrostomum</taxon>
    </lineage>
</organism>
<evidence type="ECO:0000259" key="3">
    <source>
        <dbReference type="Pfam" id="PF02752"/>
    </source>
</evidence>
<dbReference type="WBParaSite" id="maker-uti_cns_0007770-snap-gene-0.7-mRNA-1">
    <property type="protein sequence ID" value="maker-uti_cns_0007770-snap-gene-0.7-mRNA-1"/>
    <property type="gene ID" value="maker-uti_cns_0007770-snap-gene-0.7"/>
</dbReference>
<dbReference type="GO" id="GO:0015031">
    <property type="term" value="P:protein transport"/>
    <property type="evidence" value="ECO:0007669"/>
    <property type="project" value="TreeGrafter"/>
</dbReference>
<dbReference type="AlphaFoldDB" id="A0A1I8HTV9"/>
<dbReference type="InterPro" id="IPR011022">
    <property type="entry name" value="Arrestin_C-like"/>
</dbReference>
<dbReference type="InterPro" id="IPR050357">
    <property type="entry name" value="Arrestin_domain-protein"/>
</dbReference>
<dbReference type="Pfam" id="PF00339">
    <property type="entry name" value="Arrestin_N"/>
    <property type="match status" value="1"/>
</dbReference>